<dbReference type="SUPFAM" id="SSF52540">
    <property type="entry name" value="P-loop containing nucleoside triphosphate hydrolases"/>
    <property type="match status" value="1"/>
</dbReference>
<evidence type="ECO:0000256" key="1">
    <source>
        <dbReference type="ARBA" id="ARBA00022741"/>
    </source>
</evidence>
<dbReference type="KEGG" id="gma:AciX8_4288"/>
<evidence type="ECO:0000256" key="2">
    <source>
        <dbReference type="ARBA" id="ARBA00022840"/>
    </source>
</evidence>
<dbReference type="EMBL" id="CP003130">
    <property type="protein sequence ID" value="AEU38563.1"/>
    <property type="molecule type" value="Genomic_DNA"/>
</dbReference>
<accession>G8NSI7</accession>
<evidence type="ECO:0000313" key="4">
    <source>
        <dbReference type="EMBL" id="AEU38563.1"/>
    </source>
</evidence>
<dbReference type="eggNOG" id="COG4185">
    <property type="taxonomic scope" value="Bacteria"/>
</dbReference>
<dbReference type="OrthoDB" id="9791543at2"/>
<dbReference type="PANTHER" id="PTHR39206">
    <property type="entry name" value="SLL8004 PROTEIN"/>
    <property type="match status" value="1"/>
</dbReference>
<dbReference type="AlphaFoldDB" id="G8NSI7"/>
<proteinExistence type="predicted"/>
<dbReference type="Pfam" id="PF06414">
    <property type="entry name" value="Zeta_toxin"/>
    <property type="match status" value="1"/>
</dbReference>
<protein>
    <submittedName>
        <fullName evidence="4">Zeta toxin family protein</fullName>
    </submittedName>
</protein>
<dbReference type="Proteomes" id="UP000007113">
    <property type="component" value="Chromosome"/>
</dbReference>
<dbReference type="RefSeq" id="WP_014267434.1">
    <property type="nucleotide sequence ID" value="NC_016631.1"/>
</dbReference>
<dbReference type="PANTHER" id="PTHR39206:SF1">
    <property type="entry name" value="SLL8004 PROTEIN"/>
    <property type="match status" value="1"/>
</dbReference>
<evidence type="ECO:0000259" key="3">
    <source>
        <dbReference type="Pfam" id="PF06414"/>
    </source>
</evidence>
<name>G8NSI7_GRAMM</name>
<dbReference type="InterPro" id="IPR010488">
    <property type="entry name" value="Zeta_toxin_domain"/>
</dbReference>
<dbReference type="InterPro" id="IPR027417">
    <property type="entry name" value="P-loop_NTPase"/>
</dbReference>
<keyword evidence="2" id="KW-0067">ATP-binding</keyword>
<keyword evidence="5" id="KW-1185">Reference proteome</keyword>
<dbReference type="HOGENOM" id="CLU_094497_0_0_0"/>
<organism evidence="4 5">
    <name type="scientific">Granulicella mallensis (strain ATCC BAA-1857 / DSM 23137 / MP5ACTX8)</name>
    <dbReference type="NCBI Taxonomy" id="682795"/>
    <lineage>
        <taxon>Bacteria</taxon>
        <taxon>Pseudomonadati</taxon>
        <taxon>Acidobacteriota</taxon>
        <taxon>Terriglobia</taxon>
        <taxon>Terriglobales</taxon>
        <taxon>Acidobacteriaceae</taxon>
        <taxon>Granulicella</taxon>
    </lineage>
</organism>
<keyword evidence="1" id="KW-0547">Nucleotide-binding</keyword>
<dbReference type="GO" id="GO:0005524">
    <property type="term" value="F:ATP binding"/>
    <property type="evidence" value="ECO:0007669"/>
    <property type="project" value="UniProtKB-KW"/>
</dbReference>
<sequence length="247" mass="27558">MVRKPPTLDSLLKIAAAEGKPIALVLAGHNGSGKSTLWYDRLADGLQIPLVNADRLTLSLLPPVDEDQKLKQWAERLRDGDERWQKLSQDGVQLFMGLIMDQGMSFAFETVFSYLEQQPDGSFKSKTDTITTLQEHGYFVILLFVGLASAELSILRVATRKMHGGHSVPDAKLKSRYPRTQQAIRIASEVADMTLMFDNSRSLKHAFSLVRAQRKTAVLFDCRDVKFRSDGGLLKVAELWLSKVAAP</sequence>
<evidence type="ECO:0000313" key="5">
    <source>
        <dbReference type="Proteomes" id="UP000007113"/>
    </source>
</evidence>
<dbReference type="GO" id="GO:0016301">
    <property type="term" value="F:kinase activity"/>
    <property type="evidence" value="ECO:0007669"/>
    <property type="project" value="InterPro"/>
</dbReference>
<reference evidence="4 5" key="1">
    <citation type="submission" date="2011-11" db="EMBL/GenBank/DDBJ databases">
        <title>Complete sequence of Granulicella mallensis MP5ACTX8.</title>
        <authorList>
            <consortium name="US DOE Joint Genome Institute"/>
            <person name="Lucas S."/>
            <person name="Copeland A."/>
            <person name="Lapidus A."/>
            <person name="Cheng J.-F."/>
            <person name="Goodwin L."/>
            <person name="Pitluck S."/>
            <person name="Peters L."/>
            <person name="Lu M."/>
            <person name="Detter J.C."/>
            <person name="Han C."/>
            <person name="Tapia R."/>
            <person name="Land M."/>
            <person name="Hauser L."/>
            <person name="Kyrpides N."/>
            <person name="Ivanova N."/>
            <person name="Mikhailova N."/>
            <person name="Pagani I."/>
            <person name="Rawat S."/>
            <person name="Mannisto M."/>
            <person name="Haggblom M."/>
            <person name="Woyke T."/>
        </authorList>
    </citation>
    <scope>NUCLEOTIDE SEQUENCE [LARGE SCALE GENOMIC DNA]</scope>
    <source>
        <strain evidence="5">ATCC BAA-1857 / DSM 23137 / MP5ACTX8</strain>
    </source>
</reference>
<gene>
    <name evidence="4" type="ordered locus">AciX8_4288</name>
</gene>
<feature type="domain" description="Zeta toxin" evidence="3">
    <location>
        <begin position="16"/>
        <end position="187"/>
    </location>
</feature>
<dbReference type="Gene3D" id="3.40.50.300">
    <property type="entry name" value="P-loop containing nucleotide triphosphate hydrolases"/>
    <property type="match status" value="1"/>
</dbReference>